<comment type="similarity">
    <text evidence="2">Belongs to the CpsC/CapA family.</text>
</comment>
<dbReference type="OrthoDB" id="2365115at2"/>
<feature type="compositionally biased region" description="Basic residues" evidence="7">
    <location>
        <begin position="224"/>
        <end position="234"/>
    </location>
</feature>
<dbReference type="InterPro" id="IPR050445">
    <property type="entry name" value="Bact_polysacc_biosynth/exp"/>
</dbReference>
<evidence type="ECO:0000313" key="11">
    <source>
        <dbReference type="Proteomes" id="UP000078534"/>
    </source>
</evidence>
<name>A0A179STJ7_9BACI</name>
<keyword evidence="3" id="KW-1003">Cell membrane</keyword>
<evidence type="ECO:0000256" key="5">
    <source>
        <dbReference type="ARBA" id="ARBA00022989"/>
    </source>
</evidence>
<feature type="transmembrane region" description="Helical" evidence="8">
    <location>
        <begin position="176"/>
        <end position="194"/>
    </location>
</feature>
<dbReference type="PANTHER" id="PTHR32309:SF13">
    <property type="entry name" value="FERRIC ENTEROBACTIN TRANSPORT PROTEIN FEPE"/>
    <property type="match status" value="1"/>
</dbReference>
<evidence type="ECO:0000256" key="7">
    <source>
        <dbReference type="SAM" id="MobiDB-lite"/>
    </source>
</evidence>
<dbReference type="Proteomes" id="UP000078534">
    <property type="component" value="Unassembled WGS sequence"/>
</dbReference>
<dbReference type="GO" id="GO:0004713">
    <property type="term" value="F:protein tyrosine kinase activity"/>
    <property type="evidence" value="ECO:0007669"/>
    <property type="project" value="TreeGrafter"/>
</dbReference>
<reference evidence="11" key="1">
    <citation type="submission" date="2016-04" db="EMBL/GenBank/DDBJ databases">
        <authorList>
            <person name="Lyu Z."/>
            <person name="Lyu W."/>
        </authorList>
    </citation>
    <scope>NUCLEOTIDE SEQUENCE [LARGE SCALE GENOMIC DNA]</scope>
    <source>
        <strain evidence="11">C44</strain>
    </source>
</reference>
<feature type="region of interest" description="Disordered" evidence="7">
    <location>
        <begin position="224"/>
        <end position="246"/>
    </location>
</feature>
<keyword evidence="11" id="KW-1185">Reference proteome</keyword>
<feature type="domain" description="Polysaccharide chain length determinant N-terminal" evidence="9">
    <location>
        <begin position="20"/>
        <end position="94"/>
    </location>
</feature>
<proteinExistence type="inferred from homology"/>
<gene>
    <name evidence="10" type="ORF">A6K24_06340</name>
</gene>
<dbReference type="RefSeq" id="WP_066335060.1">
    <property type="nucleotide sequence ID" value="NZ_LWSG01000023.1"/>
</dbReference>
<keyword evidence="6 8" id="KW-0472">Membrane</keyword>
<dbReference type="PANTHER" id="PTHR32309">
    <property type="entry name" value="TYROSINE-PROTEIN KINASE"/>
    <property type="match status" value="1"/>
</dbReference>
<evidence type="ECO:0000256" key="4">
    <source>
        <dbReference type="ARBA" id="ARBA00022692"/>
    </source>
</evidence>
<sequence>MSSFHELEDKHLSEHKQAKEINLKEVFQVLKRYVWIIVLLTILTTSAGTYYSMATYTPMYQSTSRIIIGADSSLITTLKVIIQDTTVLDKVVKKLDLPYPPEALSSKISVGSIENSQVVTITVFDSNPKQAAILANSVAETYKEEIPTIMDFKEVKLLSKAKEEPIPINQDQNKTIIISFIGGIVVGIGLAFLLDSLNNSVRKEYEVEELLGIPVLGSVSKMKKKNMQKKKKKQTKFEYRSETLGS</sequence>
<evidence type="ECO:0000313" key="10">
    <source>
        <dbReference type="EMBL" id="OAS85126.1"/>
    </source>
</evidence>
<evidence type="ECO:0000259" key="9">
    <source>
        <dbReference type="Pfam" id="PF02706"/>
    </source>
</evidence>
<dbReference type="GO" id="GO:0005886">
    <property type="term" value="C:plasma membrane"/>
    <property type="evidence" value="ECO:0007669"/>
    <property type="project" value="UniProtKB-SubCell"/>
</dbReference>
<feature type="compositionally biased region" description="Basic and acidic residues" evidence="7">
    <location>
        <begin position="235"/>
        <end position="246"/>
    </location>
</feature>
<organism evidence="10 11">
    <name type="scientific">Metabacillus litoralis</name>
    <dbReference type="NCBI Taxonomy" id="152268"/>
    <lineage>
        <taxon>Bacteria</taxon>
        <taxon>Bacillati</taxon>
        <taxon>Bacillota</taxon>
        <taxon>Bacilli</taxon>
        <taxon>Bacillales</taxon>
        <taxon>Bacillaceae</taxon>
        <taxon>Metabacillus</taxon>
    </lineage>
</organism>
<evidence type="ECO:0000256" key="2">
    <source>
        <dbReference type="ARBA" id="ARBA00006683"/>
    </source>
</evidence>
<keyword evidence="5 8" id="KW-1133">Transmembrane helix</keyword>
<comment type="caution">
    <text evidence="10">The sequence shown here is derived from an EMBL/GenBank/DDBJ whole genome shotgun (WGS) entry which is preliminary data.</text>
</comment>
<comment type="subcellular location">
    <subcellularLocation>
        <location evidence="1">Cell membrane</location>
        <topology evidence="1">Multi-pass membrane protein</topology>
    </subcellularLocation>
</comment>
<accession>A0A179STJ7</accession>
<dbReference type="Pfam" id="PF02706">
    <property type="entry name" value="Wzz"/>
    <property type="match status" value="1"/>
</dbReference>
<evidence type="ECO:0000256" key="8">
    <source>
        <dbReference type="SAM" id="Phobius"/>
    </source>
</evidence>
<evidence type="ECO:0000256" key="3">
    <source>
        <dbReference type="ARBA" id="ARBA00022475"/>
    </source>
</evidence>
<evidence type="ECO:0000256" key="6">
    <source>
        <dbReference type="ARBA" id="ARBA00023136"/>
    </source>
</evidence>
<protein>
    <submittedName>
        <fullName evidence="10">Capsular biosynthesis protein</fullName>
    </submittedName>
</protein>
<keyword evidence="4 8" id="KW-0812">Transmembrane</keyword>
<dbReference type="AlphaFoldDB" id="A0A179STJ7"/>
<dbReference type="EMBL" id="LWSG01000023">
    <property type="protein sequence ID" value="OAS85126.1"/>
    <property type="molecule type" value="Genomic_DNA"/>
</dbReference>
<dbReference type="InterPro" id="IPR003856">
    <property type="entry name" value="LPS_length_determ_N"/>
</dbReference>
<evidence type="ECO:0000256" key="1">
    <source>
        <dbReference type="ARBA" id="ARBA00004651"/>
    </source>
</evidence>
<dbReference type="STRING" id="152268.A6K24_06340"/>
<feature type="transmembrane region" description="Helical" evidence="8">
    <location>
        <begin position="33"/>
        <end position="53"/>
    </location>
</feature>